<organism evidence="2">
    <name type="scientific">Oryza brachyantha</name>
    <name type="common">malo sina</name>
    <dbReference type="NCBI Taxonomy" id="4533"/>
    <lineage>
        <taxon>Eukaryota</taxon>
        <taxon>Viridiplantae</taxon>
        <taxon>Streptophyta</taxon>
        <taxon>Embryophyta</taxon>
        <taxon>Tracheophyta</taxon>
        <taxon>Spermatophyta</taxon>
        <taxon>Magnoliopsida</taxon>
        <taxon>Liliopsida</taxon>
        <taxon>Poales</taxon>
        <taxon>Poaceae</taxon>
        <taxon>BOP clade</taxon>
        <taxon>Oryzoideae</taxon>
        <taxon>Oryzeae</taxon>
        <taxon>Oryzinae</taxon>
        <taxon>Oryza</taxon>
    </lineage>
</organism>
<sequence length="68" mass="7411">MRNGRQRMCSGRCSSLRAATSTAMSPIRNRVDRALGRRPPSAADHALARRQPPSAPQLAGHYRSRPGS</sequence>
<proteinExistence type="predicted"/>
<evidence type="ECO:0000256" key="1">
    <source>
        <dbReference type="SAM" id="MobiDB-lite"/>
    </source>
</evidence>
<evidence type="ECO:0000313" key="3">
    <source>
        <dbReference type="Proteomes" id="UP000006038"/>
    </source>
</evidence>
<evidence type="ECO:0000313" key="2">
    <source>
        <dbReference type="EnsemblPlants" id="OB0209G10030.1"/>
    </source>
</evidence>
<dbReference type="HOGENOM" id="CLU_2798034_0_0_1"/>
<accession>J3L8H2</accession>
<feature type="region of interest" description="Disordered" evidence="1">
    <location>
        <begin position="1"/>
        <end position="68"/>
    </location>
</feature>
<dbReference type="EnsemblPlants" id="OB0209G10030.1">
    <property type="protein sequence ID" value="OB0209G10030.1"/>
    <property type="gene ID" value="OB0209G10030"/>
</dbReference>
<reference evidence="2" key="1">
    <citation type="submission" date="2015-06" db="UniProtKB">
        <authorList>
            <consortium name="EnsemblPlants"/>
        </authorList>
    </citation>
    <scope>IDENTIFICATION</scope>
</reference>
<protein>
    <submittedName>
        <fullName evidence="2">Uncharacterized protein</fullName>
    </submittedName>
</protein>
<dbReference type="Proteomes" id="UP000006038">
    <property type="component" value="Unassembled WGS sequence"/>
</dbReference>
<name>J3L8H2_ORYBR</name>
<dbReference type="AlphaFoldDB" id="J3L8H2"/>
<dbReference type="Gramene" id="OB0209G10030.1">
    <property type="protein sequence ID" value="OB0209G10030.1"/>
    <property type="gene ID" value="OB0209G10030"/>
</dbReference>
<keyword evidence="3" id="KW-1185">Reference proteome</keyword>